<evidence type="ECO:0000256" key="3">
    <source>
        <dbReference type="ARBA" id="ARBA00022512"/>
    </source>
</evidence>
<evidence type="ECO:0000256" key="1">
    <source>
        <dbReference type="ARBA" id="ARBA00004191"/>
    </source>
</evidence>
<organism evidence="10 11">
    <name type="scientific">Nicotiana sylvestris</name>
    <name type="common">Wood tobacco</name>
    <name type="synonym">South American tobacco</name>
    <dbReference type="NCBI Taxonomy" id="4096"/>
    <lineage>
        <taxon>Eukaryota</taxon>
        <taxon>Viridiplantae</taxon>
        <taxon>Streptophyta</taxon>
        <taxon>Embryophyta</taxon>
        <taxon>Tracheophyta</taxon>
        <taxon>Spermatophyta</taxon>
        <taxon>Magnoliopsida</taxon>
        <taxon>eudicotyledons</taxon>
        <taxon>Gunneridae</taxon>
        <taxon>Pentapetalae</taxon>
        <taxon>asterids</taxon>
        <taxon>lamiids</taxon>
        <taxon>Solanales</taxon>
        <taxon>Solanaceae</taxon>
        <taxon>Nicotianoideae</taxon>
        <taxon>Nicotianeae</taxon>
        <taxon>Nicotiana</taxon>
    </lineage>
</organism>
<evidence type="ECO:0000256" key="2">
    <source>
        <dbReference type="ARBA" id="ARBA00008834"/>
    </source>
</evidence>
<evidence type="ECO:0000313" key="11">
    <source>
        <dbReference type="RefSeq" id="XP_009781155.1"/>
    </source>
</evidence>
<keyword evidence="3" id="KW-0134">Cell wall</keyword>
<dbReference type="PROSITE" id="PS00502">
    <property type="entry name" value="POLYGALACTURONASE"/>
    <property type="match status" value="1"/>
</dbReference>
<evidence type="ECO:0000256" key="8">
    <source>
        <dbReference type="PROSITE-ProRule" id="PRU10052"/>
    </source>
</evidence>
<dbReference type="GO" id="GO:0071555">
    <property type="term" value="P:cell wall organization"/>
    <property type="evidence" value="ECO:0007669"/>
    <property type="project" value="UniProtKB-KW"/>
</dbReference>
<comment type="similarity">
    <text evidence="2 9">Belongs to the glycosyl hydrolase 28 family.</text>
</comment>
<dbReference type="InterPro" id="IPR000743">
    <property type="entry name" value="Glyco_hydro_28"/>
</dbReference>
<accession>A0A1U7X3V2</accession>
<keyword evidence="5 9" id="KW-0378">Hydrolase</keyword>
<name>A0A1U7X3V2_NICSY</name>
<evidence type="ECO:0000256" key="7">
    <source>
        <dbReference type="ARBA" id="ARBA00023316"/>
    </source>
</evidence>
<dbReference type="Proteomes" id="UP000189701">
    <property type="component" value="Unplaced"/>
</dbReference>
<dbReference type="STRING" id="4096.A0A1U7X3V2"/>
<dbReference type="Pfam" id="PF00295">
    <property type="entry name" value="Glyco_hydro_28"/>
    <property type="match status" value="1"/>
</dbReference>
<protein>
    <submittedName>
        <fullName evidence="11">Probable polygalacturonase At1g80170</fullName>
    </submittedName>
</protein>
<dbReference type="AlphaFoldDB" id="A0A1U7X3V2"/>
<gene>
    <name evidence="11" type="primary">LOC104230113</name>
</gene>
<comment type="subcellular location">
    <subcellularLocation>
        <location evidence="1">Secreted</location>
        <location evidence="1">Cell wall</location>
    </subcellularLocation>
</comment>
<evidence type="ECO:0000256" key="6">
    <source>
        <dbReference type="ARBA" id="ARBA00023295"/>
    </source>
</evidence>
<reference evidence="11" key="2">
    <citation type="submission" date="2025-08" db="UniProtKB">
        <authorList>
            <consortium name="RefSeq"/>
        </authorList>
    </citation>
    <scope>IDENTIFICATION</scope>
    <source>
        <tissue evidence="11">Leaf</tissue>
    </source>
</reference>
<dbReference type="InterPro" id="IPR011050">
    <property type="entry name" value="Pectin_lyase_fold/virulence"/>
</dbReference>
<keyword evidence="4" id="KW-0964">Secreted</keyword>
<proteinExistence type="inferred from homology"/>
<dbReference type="RefSeq" id="XP_009781155.1">
    <property type="nucleotide sequence ID" value="XM_009782853.1"/>
</dbReference>
<evidence type="ECO:0000256" key="4">
    <source>
        <dbReference type="ARBA" id="ARBA00022525"/>
    </source>
</evidence>
<dbReference type="InterPro" id="IPR012334">
    <property type="entry name" value="Pectin_lyas_fold"/>
</dbReference>
<dbReference type="SUPFAM" id="SSF51126">
    <property type="entry name" value="Pectin lyase-like"/>
    <property type="match status" value="1"/>
</dbReference>
<feature type="active site" evidence="8">
    <location>
        <position position="250"/>
    </location>
</feature>
<evidence type="ECO:0000256" key="5">
    <source>
        <dbReference type="ARBA" id="ARBA00022801"/>
    </source>
</evidence>
<dbReference type="PANTHER" id="PTHR31375">
    <property type="match status" value="1"/>
</dbReference>
<reference evidence="10" key="1">
    <citation type="journal article" date="2013" name="Genome Biol.">
        <title>Reference genomes and transcriptomes of Nicotiana sylvestris and Nicotiana tomentosiformis.</title>
        <authorList>
            <person name="Sierro N."/>
            <person name="Battey J.N."/>
            <person name="Ouadi S."/>
            <person name="Bovet L."/>
            <person name="Goepfert S."/>
            <person name="Bakaher N."/>
            <person name="Peitsch M.C."/>
            <person name="Ivanov N.V."/>
        </authorList>
    </citation>
    <scope>NUCLEOTIDE SEQUENCE [LARGE SCALE GENOMIC DNA]</scope>
</reference>
<evidence type="ECO:0000256" key="9">
    <source>
        <dbReference type="RuleBase" id="RU361169"/>
    </source>
</evidence>
<keyword evidence="7" id="KW-0961">Cell wall biogenesis/degradation</keyword>
<keyword evidence="10" id="KW-1185">Reference proteome</keyword>
<dbReference type="eggNOG" id="ENOG502QS0U">
    <property type="taxonomic scope" value="Eukaryota"/>
</dbReference>
<dbReference type="Gene3D" id="2.160.20.10">
    <property type="entry name" value="Single-stranded right-handed beta-helix, Pectin lyase-like"/>
    <property type="match status" value="1"/>
</dbReference>
<dbReference type="GO" id="GO:0005975">
    <property type="term" value="P:carbohydrate metabolic process"/>
    <property type="evidence" value="ECO:0007669"/>
    <property type="project" value="InterPro"/>
</dbReference>
<sequence length="391" mass="42309">MVEMVKIARREAYILSDLGISHMRSFSHFCAPGLLTYGRICGYFLAPADVTPAVPSPQKTLALLLILSLTNTSISCARLIGNSGSFNVLDYGATADRITDNSKAFLNSWNHACSSSAGSPEISGRLLNGLYVDGLGSIDGQGKEWWDQSCRHHPNMAMKFLSCNKSSISNINFINSSQTHTLVRGCNDFMVEHVFIQSPRYSPNNDGIHIQSSQFVTITNSNISTGNDCISIGDHSSYINISDIHCGPGHGISIGSLGKGGNLTQVENINVSNSFFSGTTNGARIKTWQVGTGYVRDVRFENLEFNSVDNPIIIDQNYCDVRGACKEMPIGVHISNVVYENMKGTSSTDIAINLNCSNSVPCTDITLQQIRLTSATLGGKVTAYCKNAHGQ</sequence>
<dbReference type="GO" id="GO:0004650">
    <property type="term" value="F:polygalacturonase activity"/>
    <property type="evidence" value="ECO:0007669"/>
    <property type="project" value="InterPro"/>
</dbReference>
<evidence type="ECO:0000313" key="10">
    <source>
        <dbReference type="Proteomes" id="UP000189701"/>
    </source>
</evidence>
<keyword evidence="6 9" id="KW-0326">Glycosidase</keyword>